<dbReference type="AlphaFoldDB" id="A0AAV5EP40"/>
<evidence type="ECO:0000313" key="1">
    <source>
        <dbReference type="EMBL" id="GJN24158.1"/>
    </source>
</evidence>
<keyword evidence="2" id="KW-1185">Reference proteome</keyword>
<reference evidence="1" key="2">
    <citation type="submission" date="2021-12" db="EMBL/GenBank/DDBJ databases">
        <title>Resequencing data analysis of finger millet.</title>
        <authorList>
            <person name="Hatakeyama M."/>
            <person name="Aluri S."/>
            <person name="Balachadran M.T."/>
            <person name="Sivarajan S.R."/>
            <person name="Poveda L."/>
            <person name="Shimizu-Inatsugi R."/>
            <person name="Schlapbach R."/>
            <person name="Sreeman S.M."/>
            <person name="Shimizu K.K."/>
        </authorList>
    </citation>
    <scope>NUCLEOTIDE SEQUENCE</scope>
</reference>
<evidence type="ECO:0000313" key="2">
    <source>
        <dbReference type="Proteomes" id="UP001054889"/>
    </source>
</evidence>
<accession>A0AAV5EP40</accession>
<name>A0AAV5EP40_ELECO</name>
<gene>
    <name evidence="1" type="primary">gb11881</name>
    <name evidence="1" type="ORF">PR202_gb11881</name>
</gene>
<organism evidence="1 2">
    <name type="scientific">Eleusine coracana subsp. coracana</name>
    <dbReference type="NCBI Taxonomy" id="191504"/>
    <lineage>
        <taxon>Eukaryota</taxon>
        <taxon>Viridiplantae</taxon>
        <taxon>Streptophyta</taxon>
        <taxon>Embryophyta</taxon>
        <taxon>Tracheophyta</taxon>
        <taxon>Spermatophyta</taxon>
        <taxon>Magnoliopsida</taxon>
        <taxon>Liliopsida</taxon>
        <taxon>Poales</taxon>
        <taxon>Poaceae</taxon>
        <taxon>PACMAD clade</taxon>
        <taxon>Chloridoideae</taxon>
        <taxon>Cynodonteae</taxon>
        <taxon>Eleusininae</taxon>
        <taxon>Eleusine</taxon>
    </lineage>
</organism>
<comment type="caution">
    <text evidence="1">The sequence shown here is derived from an EMBL/GenBank/DDBJ whole genome shotgun (WGS) entry which is preliminary data.</text>
</comment>
<proteinExistence type="predicted"/>
<dbReference type="EMBL" id="BQKI01000076">
    <property type="protein sequence ID" value="GJN24158.1"/>
    <property type="molecule type" value="Genomic_DNA"/>
</dbReference>
<dbReference type="Proteomes" id="UP001054889">
    <property type="component" value="Unassembled WGS sequence"/>
</dbReference>
<sequence length="178" mass="20787">MVIDLPQWALNELDKLRRGYLWRGRKEVRGEHCLVAWGKVTRPTELRGLGISDIKNLSWALRVRWLWLHKTDPHRPWSMFQIQVPEQVRSFFSTAMASEVGDGTHTLFWEDRWLHGQRVIDIAPRLHAVVDRKVVKKHTVRKRSLSTCGFRMHGQLTQLGHWVSFYPLGQVAVFCVAA</sequence>
<reference evidence="1" key="1">
    <citation type="journal article" date="2018" name="DNA Res.">
        <title>Multiple hybrid de novo genome assembly of finger millet, an orphan allotetraploid crop.</title>
        <authorList>
            <person name="Hatakeyama M."/>
            <person name="Aluri S."/>
            <person name="Balachadran M.T."/>
            <person name="Sivarajan S.R."/>
            <person name="Patrignani A."/>
            <person name="Gruter S."/>
            <person name="Poveda L."/>
            <person name="Shimizu-Inatsugi R."/>
            <person name="Baeten J."/>
            <person name="Francoijs K.J."/>
            <person name="Nataraja K.N."/>
            <person name="Reddy Y.A.N."/>
            <person name="Phadnis S."/>
            <person name="Ravikumar R.L."/>
            <person name="Schlapbach R."/>
            <person name="Sreeman S.M."/>
            <person name="Shimizu K.K."/>
        </authorList>
    </citation>
    <scope>NUCLEOTIDE SEQUENCE</scope>
</reference>
<protein>
    <submittedName>
        <fullName evidence="1">Uncharacterized protein</fullName>
    </submittedName>
</protein>